<dbReference type="Proteomes" id="UP001058974">
    <property type="component" value="Chromosome 1"/>
</dbReference>
<evidence type="ECO:0000256" key="1">
    <source>
        <dbReference type="ARBA" id="ARBA00022842"/>
    </source>
</evidence>
<evidence type="ECO:0000313" key="2">
    <source>
        <dbReference type="EMBL" id="KAI5445572.1"/>
    </source>
</evidence>
<keyword evidence="1" id="KW-0460">Magnesium</keyword>
<protein>
    <submittedName>
        <fullName evidence="2">Uncharacterized protein</fullName>
    </submittedName>
</protein>
<dbReference type="Gramene" id="Psat01G0369900-T1">
    <property type="protein sequence ID" value="KAI5445572.1"/>
    <property type="gene ID" value="KIW84_013699"/>
</dbReference>
<dbReference type="Gene3D" id="1.20.1110.10">
    <property type="entry name" value="Calcium-transporting ATPase, transmembrane domain"/>
    <property type="match status" value="1"/>
</dbReference>
<dbReference type="EMBL" id="JAMSHJ010000001">
    <property type="protein sequence ID" value="KAI5445572.1"/>
    <property type="molecule type" value="Genomic_DNA"/>
</dbReference>
<dbReference type="AlphaFoldDB" id="A0A9D5BLC8"/>
<evidence type="ECO:0000313" key="3">
    <source>
        <dbReference type="Proteomes" id="UP001058974"/>
    </source>
</evidence>
<reference evidence="2 3" key="1">
    <citation type="journal article" date="2022" name="Nat. Genet.">
        <title>Improved pea reference genome and pan-genome highlight genomic features and evolutionary characteristics.</title>
        <authorList>
            <person name="Yang T."/>
            <person name="Liu R."/>
            <person name="Luo Y."/>
            <person name="Hu S."/>
            <person name="Wang D."/>
            <person name="Wang C."/>
            <person name="Pandey M.K."/>
            <person name="Ge S."/>
            <person name="Xu Q."/>
            <person name="Li N."/>
            <person name="Li G."/>
            <person name="Huang Y."/>
            <person name="Saxena R.K."/>
            <person name="Ji Y."/>
            <person name="Li M."/>
            <person name="Yan X."/>
            <person name="He Y."/>
            <person name="Liu Y."/>
            <person name="Wang X."/>
            <person name="Xiang C."/>
            <person name="Varshney R.K."/>
            <person name="Ding H."/>
            <person name="Gao S."/>
            <person name="Zong X."/>
        </authorList>
    </citation>
    <scope>NUCLEOTIDE SEQUENCE [LARGE SCALE GENOMIC DNA]</scope>
    <source>
        <strain evidence="2 3">cv. Zhongwan 6</strain>
    </source>
</reference>
<keyword evidence="3" id="KW-1185">Reference proteome</keyword>
<comment type="caution">
    <text evidence="2">The sequence shown here is derived from an EMBL/GenBank/DDBJ whole genome shotgun (WGS) entry which is preliminary data.</text>
</comment>
<sequence length="107" mass="11928">MESDYSNKLRSNQNANSYNEVIELKGNIGVFCRWKPTSPSTVKKGKIEAVVTIVHIFFGKTTHLVDNTNQHCKFSQQGAITKRMTAVEEMEGMGVLCNDKTSAKSQT</sequence>
<name>A0A9D5BLC8_PEA</name>
<proteinExistence type="predicted"/>
<accession>A0A9D5BLC8</accession>
<organism evidence="2 3">
    <name type="scientific">Pisum sativum</name>
    <name type="common">Garden pea</name>
    <name type="synonym">Lathyrus oleraceus</name>
    <dbReference type="NCBI Taxonomy" id="3888"/>
    <lineage>
        <taxon>Eukaryota</taxon>
        <taxon>Viridiplantae</taxon>
        <taxon>Streptophyta</taxon>
        <taxon>Embryophyta</taxon>
        <taxon>Tracheophyta</taxon>
        <taxon>Spermatophyta</taxon>
        <taxon>Magnoliopsida</taxon>
        <taxon>eudicotyledons</taxon>
        <taxon>Gunneridae</taxon>
        <taxon>Pentapetalae</taxon>
        <taxon>rosids</taxon>
        <taxon>fabids</taxon>
        <taxon>Fabales</taxon>
        <taxon>Fabaceae</taxon>
        <taxon>Papilionoideae</taxon>
        <taxon>50 kb inversion clade</taxon>
        <taxon>NPAAA clade</taxon>
        <taxon>Hologalegina</taxon>
        <taxon>IRL clade</taxon>
        <taxon>Fabeae</taxon>
        <taxon>Lathyrus</taxon>
    </lineage>
</organism>
<dbReference type="PANTHER" id="PTHR42861">
    <property type="entry name" value="CALCIUM-TRANSPORTING ATPASE"/>
    <property type="match status" value="1"/>
</dbReference>
<gene>
    <name evidence="2" type="ORF">KIW84_013699</name>
</gene>